<evidence type="ECO:0000256" key="1">
    <source>
        <dbReference type="ARBA" id="ARBA00000085"/>
    </source>
</evidence>
<feature type="domain" description="PAC" evidence="11">
    <location>
        <begin position="541"/>
        <end position="591"/>
    </location>
</feature>
<dbReference type="EC" id="2.7.13.3" evidence="2"/>
<evidence type="ECO:0000256" key="6">
    <source>
        <dbReference type="PROSITE-ProRule" id="PRU00169"/>
    </source>
</evidence>
<dbReference type="InterPro" id="IPR001789">
    <property type="entry name" value="Sig_transdc_resp-reg_receiver"/>
</dbReference>
<dbReference type="InterPro" id="IPR013656">
    <property type="entry name" value="PAS_4"/>
</dbReference>
<dbReference type="Gene3D" id="1.10.287.130">
    <property type="match status" value="1"/>
</dbReference>
<dbReference type="PANTHER" id="PTHR43304:SF1">
    <property type="entry name" value="PAC DOMAIN-CONTAINING PROTEIN"/>
    <property type="match status" value="1"/>
</dbReference>
<dbReference type="SMART" id="SM00086">
    <property type="entry name" value="PAC"/>
    <property type="match status" value="6"/>
</dbReference>
<evidence type="ECO:0000256" key="7">
    <source>
        <dbReference type="SAM" id="Phobius"/>
    </source>
</evidence>
<comment type="catalytic activity">
    <reaction evidence="1">
        <text>ATP + protein L-histidine = ADP + protein N-phospho-L-histidine.</text>
        <dbReference type="EC" id="2.7.13.3"/>
    </reaction>
</comment>
<dbReference type="Gene3D" id="3.30.565.10">
    <property type="entry name" value="Histidine kinase-like ATPase, C-terminal domain"/>
    <property type="match status" value="1"/>
</dbReference>
<dbReference type="SUPFAM" id="SSF52172">
    <property type="entry name" value="CheY-like"/>
    <property type="match status" value="1"/>
</dbReference>
<keyword evidence="7" id="KW-0812">Transmembrane</keyword>
<dbReference type="SUPFAM" id="SSF55874">
    <property type="entry name" value="ATPase domain of HSP90 chaperone/DNA topoisomerase II/histidine kinase"/>
    <property type="match status" value="1"/>
</dbReference>
<dbReference type="PROSITE" id="PS50109">
    <property type="entry name" value="HIS_KIN"/>
    <property type="match status" value="1"/>
</dbReference>
<feature type="domain" description="PAS" evidence="10">
    <location>
        <begin position="347"/>
        <end position="391"/>
    </location>
</feature>
<dbReference type="Pfam" id="PF02518">
    <property type="entry name" value="HATPase_c"/>
    <property type="match status" value="1"/>
</dbReference>
<dbReference type="CDD" id="cd00082">
    <property type="entry name" value="HisKA"/>
    <property type="match status" value="1"/>
</dbReference>
<evidence type="ECO:0000259" key="9">
    <source>
        <dbReference type="PROSITE" id="PS50110"/>
    </source>
</evidence>
<keyword evidence="13" id="KW-1185">Reference proteome</keyword>
<dbReference type="InterPro" id="IPR036890">
    <property type="entry name" value="HATPase_C_sf"/>
</dbReference>
<dbReference type="CDD" id="cd16922">
    <property type="entry name" value="HATPase_EvgS-ArcB-TorS-like"/>
    <property type="match status" value="1"/>
</dbReference>
<dbReference type="SMART" id="SM00387">
    <property type="entry name" value="HATPase_c"/>
    <property type="match status" value="1"/>
</dbReference>
<dbReference type="CDD" id="cd19410">
    <property type="entry name" value="HK9-like_sensor"/>
    <property type="match status" value="1"/>
</dbReference>
<organism evidence="12 13">
    <name type="scientific">Actimicrobium antarcticum</name>
    <dbReference type="NCBI Taxonomy" id="1051899"/>
    <lineage>
        <taxon>Bacteria</taxon>
        <taxon>Pseudomonadati</taxon>
        <taxon>Pseudomonadota</taxon>
        <taxon>Betaproteobacteria</taxon>
        <taxon>Burkholderiales</taxon>
        <taxon>Oxalobacteraceae</taxon>
        <taxon>Actimicrobium</taxon>
    </lineage>
</organism>
<evidence type="ECO:0000259" key="10">
    <source>
        <dbReference type="PROSITE" id="PS50112"/>
    </source>
</evidence>
<feature type="domain" description="PAS" evidence="10">
    <location>
        <begin position="615"/>
        <end position="670"/>
    </location>
</feature>
<dbReference type="InterPro" id="IPR003594">
    <property type="entry name" value="HATPase_dom"/>
</dbReference>
<dbReference type="PROSITE" id="PS50110">
    <property type="entry name" value="RESPONSE_REGULATORY"/>
    <property type="match status" value="1"/>
</dbReference>
<dbReference type="SUPFAM" id="SSF47384">
    <property type="entry name" value="Homodimeric domain of signal transducing histidine kinase"/>
    <property type="match status" value="1"/>
</dbReference>
<feature type="domain" description="PAC" evidence="11">
    <location>
        <begin position="687"/>
        <end position="739"/>
    </location>
</feature>
<dbReference type="SMART" id="SM00091">
    <property type="entry name" value="PAS"/>
    <property type="match status" value="7"/>
</dbReference>
<keyword evidence="7" id="KW-0472">Membrane</keyword>
<sequence length="1506" mass="167352">MRSKISPVLISSLALVFALVVAGMWGTFYSATLLRKNVAAVEHTDQVFMELESILSTLKDAETGQRGYLLTGKREYLNPYASAVTVLQKKLDALGKLTIDNAVQQKRLRGVRVMTSTKLGELAASITLFDRKGFDAARAIVLLGAGKDVMESLRSAIDVMQAEETTQRLLRQEVAGTNYQRLIMLDFAIGGAALSAILAFLFMLRRYVTSRDERELLCHNYLQTTLASIGDAVITTDGDGNVTNMNAVAETLTGWTQASAAGKPLLSVFRAISASSGHTVDYPALRALRDAPVTRYADDTVLIAKNGTETAIEDCSVAISGQSEDGLALVFRDVAERRRQISQLADSEQQFRELAESIPHLCFMANPDGGIFWYNRRWYDYAGASAEQLAGWGWQSVHDPLVLPQVMARWQSSLLLIEPFEMVFPLRGADGQYRQFLTRVMPLMSEQNQVTRWFGTSTDITAQWETEEDLRQFKFFSDHASDGHFLIDKAGRIRYANDLACERLGYDMSELLMMHISDVDVLLTMTLFQEIFTRGRTTPISPFEGIQRRKDGSTFPVEATATVLEVKGEWMVLKSSRDITERKLAEQNSREALLESVRLQESRAATHAMRAVLYERDRHQQAVDAHAIVSVTDAMGQITYVNDKYCQATGCSREELLGKNHSMFKSGMHPLAFYEEMWQTINGGAIWHGEICNRRPDGRMYWIDASIVPFLDADGLPYQHIMIATDVTSTKLSKQALIVSEERLQRGQEFANMGTWEWNIGTGKFFWSNGVAPLLGQAPGLPEISIDNYLDTVHPDDLPALRTALTACIDDDAPLDIEHRVVWPDRSVFWLLNRGNVVRDADGKASNMVGVVQSINKRKLAEIALIETGQRLRQAQMLARLGHWQITFPDHALYWSEEVYNILGQDAATFTPELTSYQNATHPDDRTLVSESIERSKETGRLDVMYRIVRPDGTIRHVQQQARAERAADGRLLRLSGTVQDMTDYFIAKEQLRQSEERFVMAVEGAGDGIWDWLMPTGELLLSGHCESMLGYVKGELTISIDDWNAGVHPDEQALARQKLDAYLTGETASYSVEFRLRCKDGSFKWVLSRGTVVARDSENLPLRMIGILSDISEQKAVQADLVAARAGAELANLAKSEFLSSMSHELRTPMNAILGFAQLLEHDSRLTDDQQEDVHEILKGGRHLLQLINEVLDLAKVESGTMSLSLESVTLADLVEQCRQLIRPLAQARQITVHCAAPSEAAVRADRTRLKQVLLNLLSNAVKYNHAGGQIRVGVQAAANQRWRVTVADTGIGISAEHLASLFEPFNRLGAEYGTTEGTGIGLTITHRLVHMMGGALGVDSEVGVGSTFWIELPDEAMVTLEASSVSVPADKAHQVRTRRVLCIDDNPANLRLLARLLGTRSDIDLMTAHTPTLGLDLARTHRPELIFLDINMPGMDGYQVLKVLLADDNLKTIPVIAVTANAMLHDIERGRTAGFADYITKPIDVTQFAGVVDNLLNSAKEHPQ</sequence>
<feature type="domain" description="Histidine kinase" evidence="8">
    <location>
        <begin position="1142"/>
        <end position="1358"/>
    </location>
</feature>
<dbReference type="PROSITE" id="PS50113">
    <property type="entry name" value="PAC"/>
    <property type="match status" value="6"/>
</dbReference>
<dbReference type="InterPro" id="IPR001610">
    <property type="entry name" value="PAC"/>
</dbReference>
<dbReference type="InterPro" id="IPR007891">
    <property type="entry name" value="CHASE3"/>
</dbReference>
<evidence type="ECO:0000259" key="8">
    <source>
        <dbReference type="PROSITE" id="PS50109"/>
    </source>
</evidence>
<accession>A0ABP7SVR3</accession>
<dbReference type="SUPFAM" id="SSF55785">
    <property type="entry name" value="PYP-like sensor domain (PAS domain)"/>
    <property type="match status" value="7"/>
</dbReference>
<dbReference type="InterPro" id="IPR000700">
    <property type="entry name" value="PAS-assoc_C"/>
</dbReference>
<keyword evidence="4" id="KW-0808">Transferase</keyword>
<dbReference type="InterPro" id="IPR004358">
    <property type="entry name" value="Sig_transdc_His_kin-like_C"/>
</dbReference>
<proteinExistence type="predicted"/>
<dbReference type="Pfam" id="PF00512">
    <property type="entry name" value="HisKA"/>
    <property type="match status" value="1"/>
</dbReference>
<dbReference type="Pfam" id="PF00989">
    <property type="entry name" value="PAS"/>
    <property type="match status" value="2"/>
</dbReference>
<evidence type="ECO:0000256" key="5">
    <source>
        <dbReference type="ARBA" id="ARBA00022777"/>
    </source>
</evidence>
<dbReference type="PANTHER" id="PTHR43304">
    <property type="entry name" value="PHYTOCHROME-LIKE PROTEIN CPH1"/>
    <property type="match status" value="1"/>
</dbReference>
<evidence type="ECO:0000256" key="2">
    <source>
        <dbReference type="ARBA" id="ARBA00012438"/>
    </source>
</evidence>
<feature type="domain" description="PAC" evidence="11">
    <location>
        <begin position="815"/>
        <end position="867"/>
    </location>
</feature>
<dbReference type="Gene3D" id="2.10.70.100">
    <property type="match status" value="2"/>
</dbReference>
<dbReference type="SMART" id="SM00388">
    <property type="entry name" value="HisKA"/>
    <property type="match status" value="1"/>
</dbReference>
<feature type="domain" description="PAS" evidence="10">
    <location>
        <begin position="469"/>
        <end position="512"/>
    </location>
</feature>
<feature type="modified residue" description="4-aspartylphosphate" evidence="6">
    <location>
        <position position="1431"/>
    </location>
</feature>
<feature type="transmembrane region" description="Helical" evidence="7">
    <location>
        <begin position="182"/>
        <end position="204"/>
    </location>
</feature>
<dbReference type="RefSeq" id="WP_344762194.1">
    <property type="nucleotide sequence ID" value="NZ_BAAAZE010000005.1"/>
</dbReference>
<evidence type="ECO:0000256" key="4">
    <source>
        <dbReference type="ARBA" id="ARBA00022679"/>
    </source>
</evidence>
<feature type="domain" description="PAC" evidence="11">
    <location>
        <begin position="418"/>
        <end position="472"/>
    </location>
</feature>
<dbReference type="EMBL" id="BAAAZE010000005">
    <property type="protein sequence ID" value="GAA4017046.1"/>
    <property type="molecule type" value="Genomic_DNA"/>
</dbReference>
<reference evidence="13" key="1">
    <citation type="journal article" date="2019" name="Int. J. Syst. Evol. Microbiol.">
        <title>The Global Catalogue of Microorganisms (GCM) 10K type strain sequencing project: providing services to taxonomists for standard genome sequencing and annotation.</title>
        <authorList>
            <consortium name="The Broad Institute Genomics Platform"/>
            <consortium name="The Broad Institute Genome Sequencing Center for Infectious Disease"/>
            <person name="Wu L."/>
            <person name="Ma J."/>
        </authorList>
    </citation>
    <scope>NUCLEOTIDE SEQUENCE [LARGE SCALE GENOMIC DNA]</scope>
    <source>
        <strain evidence="13">JCM 16673</strain>
    </source>
</reference>
<name>A0ABP7SVR3_9BURK</name>
<dbReference type="InterPro" id="IPR036097">
    <property type="entry name" value="HisK_dim/P_sf"/>
</dbReference>
<comment type="caution">
    <text evidence="12">The sequence shown here is derived from an EMBL/GenBank/DDBJ whole genome shotgun (WGS) entry which is preliminary data.</text>
</comment>
<dbReference type="InterPro" id="IPR003661">
    <property type="entry name" value="HisK_dim/P_dom"/>
</dbReference>
<evidence type="ECO:0000259" key="11">
    <source>
        <dbReference type="PROSITE" id="PS50113"/>
    </source>
</evidence>
<dbReference type="InterPro" id="IPR000014">
    <property type="entry name" value="PAS"/>
</dbReference>
<dbReference type="Pfam" id="PF05227">
    <property type="entry name" value="CHASE3"/>
    <property type="match status" value="1"/>
</dbReference>
<dbReference type="PRINTS" id="PR00344">
    <property type="entry name" value="BCTRLSENSOR"/>
</dbReference>
<dbReference type="InterPro" id="IPR035965">
    <property type="entry name" value="PAS-like_dom_sf"/>
</dbReference>
<evidence type="ECO:0000313" key="13">
    <source>
        <dbReference type="Proteomes" id="UP001501353"/>
    </source>
</evidence>
<dbReference type="NCBIfam" id="TIGR00229">
    <property type="entry name" value="sensory_box"/>
    <property type="match status" value="5"/>
</dbReference>
<dbReference type="Proteomes" id="UP001501353">
    <property type="component" value="Unassembled WGS sequence"/>
</dbReference>
<dbReference type="InterPro" id="IPR052162">
    <property type="entry name" value="Sensor_kinase/Photoreceptor"/>
</dbReference>
<gene>
    <name evidence="12" type="ORF">GCM10022212_10520</name>
</gene>
<dbReference type="Gene3D" id="3.40.50.2300">
    <property type="match status" value="1"/>
</dbReference>
<dbReference type="Gene3D" id="3.30.450.20">
    <property type="entry name" value="PAS domain"/>
    <property type="match status" value="7"/>
</dbReference>
<feature type="domain" description="PAC" evidence="11">
    <location>
        <begin position="942"/>
        <end position="994"/>
    </location>
</feature>
<dbReference type="InterPro" id="IPR011006">
    <property type="entry name" value="CheY-like_superfamily"/>
</dbReference>
<keyword evidence="7" id="KW-1133">Transmembrane helix</keyword>
<evidence type="ECO:0000256" key="3">
    <source>
        <dbReference type="ARBA" id="ARBA00022553"/>
    </source>
</evidence>
<dbReference type="SMART" id="SM00448">
    <property type="entry name" value="REC"/>
    <property type="match status" value="1"/>
</dbReference>
<dbReference type="InterPro" id="IPR013655">
    <property type="entry name" value="PAS_fold_3"/>
</dbReference>
<protein>
    <recommendedName>
        <fullName evidence="2">histidine kinase</fullName>
        <ecNumber evidence="2">2.7.13.3</ecNumber>
    </recommendedName>
</protein>
<dbReference type="Pfam" id="PF13426">
    <property type="entry name" value="PAS_9"/>
    <property type="match status" value="1"/>
</dbReference>
<dbReference type="Pfam" id="PF00072">
    <property type="entry name" value="Response_reg"/>
    <property type="match status" value="1"/>
</dbReference>
<dbReference type="Pfam" id="PF08448">
    <property type="entry name" value="PAS_4"/>
    <property type="match status" value="1"/>
</dbReference>
<dbReference type="InterPro" id="IPR005467">
    <property type="entry name" value="His_kinase_dom"/>
</dbReference>
<dbReference type="CDD" id="cd00130">
    <property type="entry name" value="PAS"/>
    <property type="match status" value="7"/>
</dbReference>
<keyword evidence="5" id="KW-0418">Kinase</keyword>
<feature type="domain" description="PAC" evidence="11">
    <location>
        <begin position="1071"/>
        <end position="1124"/>
    </location>
</feature>
<feature type="domain" description="Response regulatory" evidence="9">
    <location>
        <begin position="1381"/>
        <end position="1498"/>
    </location>
</feature>
<dbReference type="Pfam" id="PF08447">
    <property type="entry name" value="PAS_3"/>
    <property type="match status" value="3"/>
</dbReference>
<dbReference type="PROSITE" id="PS50112">
    <property type="entry name" value="PAS"/>
    <property type="match status" value="4"/>
</dbReference>
<dbReference type="InterPro" id="IPR013767">
    <property type="entry name" value="PAS_fold"/>
</dbReference>
<evidence type="ECO:0000313" key="12">
    <source>
        <dbReference type="EMBL" id="GAA4017046.1"/>
    </source>
</evidence>
<keyword evidence="3 6" id="KW-0597">Phosphoprotein</keyword>
<feature type="domain" description="PAS" evidence="10">
    <location>
        <begin position="218"/>
        <end position="266"/>
    </location>
</feature>